<dbReference type="GeneID" id="76424998"/>
<name>A0A8A3S7R0_9EURY</name>
<keyword evidence="1" id="KW-0812">Transmembrane</keyword>
<keyword evidence="1" id="KW-0472">Membrane</keyword>
<evidence type="ECO:0000256" key="1">
    <source>
        <dbReference type="SAM" id="Phobius"/>
    </source>
</evidence>
<dbReference type="EMBL" id="CP036172">
    <property type="protein sequence ID" value="QSZ68072.1"/>
    <property type="molecule type" value="Genomic_DNA"/>
</dbReference>
<feature type="transmembrane region" description="Helical" evidence="1">
    <location>
        <begin position="79"/>
        <end position="96"/>
    </location>
</feature>
<feature type="transmembrane region" description="Helical" evidence="1">
    <location>
        <begin position="54"/>
        <end position="73"/>
    </location>
</feature>
<proteinExistence type="predicted"/>
<reference evidence="2" key="1">
    <citation type="journal article" date="2001" name="Int. J. Syst. Evol. Microbiol.">
        <title>Methanofollis aquaemaris sp. nov., a methanogen isolated from an aquaculture fish pond.</title>
        <authorList>
            <person name="Lai M.C."/>
            <person name="Chen S.C."/>
        </authorList>
    </citation>
    <scope>NUCLEOTIDE SEQUENCE</scope>
    <source>
        <strain evidence="2">N2F9704</strain>
    </source>
</reference>
<keyword evidence="3" id="KW-1185">Reference proteome</keyword>
<feature type="transmembrane region" description="Helical" evidence="1">
    <location>
        <begin position="30"/>
        <end position="47"/>
    </location>
</feature>
<organism evidence="2 3">
    <name type="scientific">Methanofollis aquaemaris</name>
    <dbReference type="NCBI Taxonomy" id="126734"/>
    <lineage>
        <taxon>Archaea</taxon>
        <taxon>Methanobacteriati</taxon>
        <taxon>Methanobacteriota</taxon>
        <taxon>Stenosarchaea group</taxon>
        <taxon>Methanomicrobia</taxon>
        <taxon>Methanomicrobiales</taxon>
        <taxon>Methanomicrobiaceae</taxon>
        <taxon>Methanofollis</taxon>
    </lineage>
</organism>
<keyword evidence="1" id="KW-1133">Transmembrane helix</keyword>
<dbReference type="KEGG" id="maqe:RJ40_11480"/>
<reference evidence="2" key="2">
    <citation type="submission" date="2019-02" db="EMBL/GenBank/DDBJ databases">
        <authorList>
            <person name="Chen S.-C."/>
            <person name="Chien H.-H."/>
            <person name="Lai M.-C."/>
        </authorList>
    </citation>
    <scope>NUCLEOTIDE SEQUENCE</scope>
    <source>
        <strain evidence="2">N2F9704</strain>
    </source>
</reference>
<evidence type="ECO:0000313" key="2">
    <source>
        <dbReference type="EMBL" id="QSZ68072.1"/>
    </source>
</evidence>
<evidence type="ECO:0000313" key="3">
    <source>
        <dbReference type="Proteomes" id="UP001042704"/>
    </source>
</evidence>
<protein>
    <submittedName>
        <fullName evidence="2">Uncharacterized protein</fullName>
    </submittedName>
</protein>
<sequence length="97" mass="10809">MLKKLLIPVTVLVTLLALYSAITGQWMIAVFFIAFGVVLVALWRWSVRPMLKKFLVPATALATLIAIYCILTAQWISAALFLATALALALVALWKYW</sequence>
<dbReference type="RefSeq" id="WP_265581005.1">
    <property type="nucleotide sequence ID" value="NZ_CP036172.1"/>
</dbReference>
<dbReference type="Proteomes" id="UP001042704">
    <property type="component" value="Chromosome"/>
</dbReference>
<dbReference type="AlphaFoldDB" id="A0A8A3S7R0"/>
<accession>A0A8A3S7R0</accession>
<gene>
    <name evidence="2" type="ORF">RJ40_11480</name>
</gene>